<dbReference type="PANTHER" id="PTHR30290">
    <property type="entry name" value="PERIPLASMIC BINDING COMPONENT OF ABC TRANSPORTER"/>
    <property type="match status" value="1"/>
</dbReference>
<reference evidence="5 6" key="1">
    <citation type="submission" date="2016-03" db="EMBL/GenBank/DDBJ databases">
        <title>Draft Genome Sequence of the Strain BR 10245 (Bradyrhizobium sp.) isolated from nodules of Centrolobium paraense.</title>
        <authorList>
            <person name="Simoes-Araujo J.L.Sr."/>
            <person name="Barauna A.C."/>
            <person name="Silva K."/>
            <person name="Zilli J.E."/>
        </authorList>
    </citation>
    <scope>NUCLEOTIDE SEQUENCE [LARGE SCALE GENOMIC DNA]</scope>
    <source>
        <strain evidence="5 6">BR 10245</strain>
    </source>
</reference>
<keyword evidence="3" id="KW-0732">Signal</keyword>
<dbReference type="PIRSF" id="PIRSF002741">
    <property type="entry name" value="MppA"/>
    <property type="match status" value="1"/>
</dbReference>
<dbReference type="Proteomes" id="UP000076959">
    <property type="component" value="Unassembled WGS sequence"/>
</dbReference>
<evidence type="ECO:0000313" key="6">
    <source>
        <dbReference type="Proteomes" id="UP000076959"/>
    </source>
</evidence>
<comment type="caution">
    <text evidence="5">The sequence shown here is derived from an EMBL/GenBank/DDBJ whole genome shotgun (WGS) entry which is preliminary data.</text>
</comment>
<comment type="similarity">
    <text evidence="2">Belongs to the bacterial solute-binding protein 5 family.</text>
</comment>
<organism evidence="5 6">
    <name type="scientific">Bradyrhizobium centrolobii</name>
    <dbReference type="NCBI Taxonomy" id="1505087"/>
    <lineage>
        <taxon>Bacteria</taxon>
        <taxon>Pseudomonadati</taxon>
        <taxon>Pseudomonadota</taxon>
        <taxon>Alphaproteobacteria</taxon>
        <taxon>Hyphomicrobiales</taxon>
        <taxon>Nitrobacteraceae</taxon>
        <taxon>Bradyrhizobium</taxon>
    </lineage>
</organism>
<evidence type="ECO:0000256" key="2">
    <source>
        <dbReference type="ARBA" id="ARBA00005695"/>
    </source>
</evidence>
<evidence type="ECO:0000313" key="5">
    <source>
        <dbReference type="EMBL" id="OAF14282.1"/>
    </source>
</evidence>
<dbReference type="STRING" id="1505087.AYJ54_42760"/>
<keyword evidence="6" id="KW-1185">Reference proteome</keyword>
<dbReference type="Gene3D" id="3.40.190.10">
    <property type="entry name" value="Periplasmic binding protein-like II"/>
    <property type="match status" value="1"/>
</dbReference>
<evidence type="ECO:0000256" key="3">
    <source>
        <dbReference type="ARBA" id="ARBA00022729"/>
    </source>
</evidence>
<dbReference type="InterPro" id="IPR030678">
    <property type="entry name" value="Peptide/Ni-bd"/>
</dbReference>
<dbReference type="EMBL" id="LUUB01000030">
    <property type="protein sequence ID" value="OAF14282.1"/>
    <property type="molecule type" value="Genomic_DNA"/>
</dbReference>
<dbReference type="AlphaFoldDB" id="A0A176Z1J0"/>
<dbReference type="SUPFAM" id="SSF53850">
    <property type="entry name" value="Periplasmic binding protein-like II"/>
    <property type="match status" value="1"/>
</dbReference>
<dbReference type="GO" id="GO:1904680">
    <property type="term" value="F:peptide transmembrane transporter activity"/>
    <property type="evidence" value="ECO:0007669"/>
    <property type="project" value="TreeGrafter"/>
</dbReference>
<evidence type="ECO:0000256" key="1">
    <source>
        <dbReference type="ARBA" id="ARBA00004418"/>
    </source>
</evidence>
<dbReference type="GO" id="GO:0030288">
    <property type="term" value="C:outer membrane-bounded periplasmic space"/>
    <property type="evidence" value="ECO:0007669"/>
    <property type="project" value="UniProtKB-ARBA"/>
</dbReference>
<dbReference type="InterPro" id="IPR000914">
    <property type="entry name" value="SBP_5_dom"/>
</dbReference>
<name>A0A176Z1J0_9BRAD</name>
<dbReference type="PANTHER" id="PTHR30290:SF38">
    <property type="entry name" value="D,D-DIPEPTIDE-BINDING PERIPLASMIC PROTEIN DDPA-RELATED"/>
    <property type="match status" value="1"/>
</dbReference>
<accession>A0A176Z1J0</accession>
<proteinExistence type="inferred from homology"/>
<comment type="subcellular location">
    <subcellularLocation>
        <location evidence="1">Periplasm</location>
    </subcellularLocation>
</comment>
<protein>
    <recommendedName>
        <fullName evidence="4">Solute-binding protein family 5 domain-containing protein</fullName>
    </recommendedName>
</protein>
<feature type="domain" description="Solute-binding protein family 5" evidence="4">
    <location>
        <begin position="47"/>
        <end position="392"/>
    </location>
</feature>
<dbReference type="InterPro" id="IPR039424">
    <property type="entry name" value="SBP_5"/>
</dbReference>
<sequence length="498" mass="56174">MIPADAPPSFDGHRETTYATVHAVAPFYSVLIRINPDNPSSTTDFVCDLCTEMPTPTDGGKTYTFKIREGVTFHDGSPLTAADVAASWQEIIHPREGMSSARESYFIMVDKVEASDATTVVFRLKFATNAFLPSLADPFAWIYKKEILDKDPRWFEKNIMGSGPFKFAGYEIGQSIKGVRNPDYYHKGRPYLDGFIGIFAAKQAVRVDAIRADRAAVEFRGLPPSARDELVRELGDQITVQTSDWNCGNLVTPNHKRKPFDDVRVRRALALAIDSWHGAPALAKIATVHTVAGIVFPGSPLAATKEELQTLAGFWPDIGKSREEAKRLLKEAGAEGLKFELMNRNVDQPYKYVATWLIDEWSKVGLQVTQRVLPTGPFFDALRHGTFDVTVDFNCQSVVNPLMDIGKFLPHSVYAENYGNYDDEKEIALYQALLHETDTVKQRSMIREFEKYVLDTQVHMLMTPWWNRIIPARSYVKGWKISPSHYLNQDLANVWLDK</sequence>
<gene>
    <name evidence="5" type="ORF">AYJ54_42760</name>
</gene>
<evidence type="ECO:0000259" key="4">
    <source>
        <dbReference type="Pfam" id="PF00496"/>
    </source>
</evidence>
<dbReference type="GO" id="GO:0043190">
    <property type="term" value="C:ATP-binding cassette (ABC) transporter complex"/>
    <property type="evidence" value="ECO:0007669"/>
    <property type="project" value="InterPro"/>
</dbReference>
<dbReference type="RefSeq" id="WP_161491807.1">
    <property type="nucleotide sequence ID" value="NZ_LUUB01000030.1"/>
</dbReference>
<dbReference type="GO" id="GO:0015833">
    <property type="term" value="P:peptide transport"/>
    <property type="evidence" value="ECO:0007669"/>
    <property type="project" value="TreeGrafter"/>
</dbReference>
<dbReference type="Pfam" id="PF00496">
    <property type="entry name" value="SBP_bac_5"/>
    <property type="match status" value="1"/>
</dbReference>
<dbReference type="OrthoDB" id="9803988at2"/>
<dbReference type="Gene3D" id="3.10.105.10">
    <property type="entry name" value="Dipeptide-binding Protein, Domain 3"/>
    <property type="match status" value="1"/>
</dbReference>